<gene>
    <name evidence="1" type="ORF">PsorP6_011086</name>
</gene>
<dbReference type="EMBL" id="CM047585">
    <property type="protein sequence ID" value="KAI9910077.1"/>
    <property type="molecule type" value="Genomic_DNA"/>
</dbReference>
<reference evidence="1 2" key="1">
    <citation type="journal article" date="2022" name="bioRxiv">
        <title>The genome of the oomycete Peronosclerospora sorghi, a cosmopolitan pathogen of maize and sorghum, is inflated with dispersed pseudogenes.</title>
        <authorList>
            <person name="Fletcher K."/>
            <person name="Martin F."/>
            <person name="Isakeit T."/>
            <person name="Cavanaugh K."/>
            <person name="Magill C."/>
            <person name="Michelmore R."/>
        </authorList>
    </citation>
    <scope>NUCLEOTIDE SEQUENCE [LARGE SCALE GENOMIC DNA]</scope>
    <source>
        <strain evidence="1">P6</strain>
    </source>
</reference>
<evidence type="ECO:0000313" key="1">
    <source>
        <dbReference type="EMBL" id="KAI9910077.1"/>
    </source>
</evidence>
<organism evidence="1 2">
    <name type="scientific">Peronosclerospora sorghi</name>
    <dbReference type="NCBI Taxonomy" id="230839"/>
    <lineage>
        <taxon>Eukaryota</taxon>
        <taxon>Sar</taxon>
        <taxon>Stramenopiles</taxon>
        <taxon>Oomycota</taxon>
        <taxon>Peronosporomycetes</taxon>
        <taxon>Peronosporales</taxon>
        <taxon>Peronosporaceae</taxon>
        <taxon>Peronosclerospora</taxon>
    </lineage>
</organism>
<dbReference type="Proteomes" id="UP001163321">
    <property type="component" value="Chromosome 6"/>
</dbReference>
<protein>
    <submittedName>
        <fullName evidence="1">Uncharacterized protein</fullName>
    </submittedName>
</protein>
<name>A0ACC0VV53_9STRA</name>
<keyword evidence="2" id="KW-1185">Reference proteome</keyword>
<sequence length="178" mass="19755">MREYVPSDRYHCHATGERSVNPIPGSKDPLLRSFLAAVPNQFAGLMDIRDLGAYSYGYAVTGQLGVLYDTSPPSRRLQATKTQYTGQDDGNNDIVLVDPSGNPLDPKTPPEIYCTDKSEKRVLAWCNETLNAMGGNSHANMDDLERQACMFKSECLGGIQDYSPAFQAMWKSRNRVAR</sequence>
<comment type="caution">
    <text evidence="1">The sequence shown here is derived from an EMBL/GenBank/DDBJ whole genome shotgun (WGS) entry which is preliminary data.</text>
</comment>
<proteinExistence type="predicted"/>
<accession>A0ACC0VV53</accession>
<evidence type="ECO:0000313" key="2">
    <source>
        <dbReference type="Proteomes" id="UP001163321"/>
    </source>
</evidence>